<organism evidence="1">
    <name type="scientific">Candidatus Thiocaldithrix dubininis</name>
    <dbReference type="NCBI Taxonomy" id="3080823"/>
    <lineage>
        <taxon>Bacteria</taxon>
        <taxon>Pseudomonadati</taxon>
        <taxon>Pseudomonadota</taxon>
        <taxon>Gammaproteobacteria</taxon>
        <taxon>Thiotrichales</taxon>
        <taxon>Thiotrichaceae</taxon>
        <taxon>Candidatus Thiocaldithrix</taxon>
    </lineage>
</organism>
<dbReference type="AlphaFoldDB" id="A0AA95H7G5"/>
<accession>A0AA95H7G5</accession>
<reference evidence="1" key="1">
    <citation type="journal article" date="2023" name="Int. J. Mol. Sci.">
        <title>Metagenomics Revealed a New Genus 'Candidatus Thiocaldithrix dubininis' gen. nov., sp. nov. and a New Species 'Candidatus Thiothrix putei' sp. nov. in the Family Thiotrichaceae, Some Members of Which Have Traits of Both Na+- and H+-Motive Energetics.</title>
        <authorList>
            <person name="Ravin N.V."/>
            <person name="Muntyan M.S."/>
            <person name="Smolyakov D.D."/>
            <person name="Rudenko T.S."/>
            <person name="Beletsky A.V."/>
            <person name="Mardanov A.V."/>
            <person name="Grabovich M.Y."/>
        </authorList>
    </citation>
    <scope>NUCLEOTIDE SEQUENCE</scope>
    <source>
        <strain evidence="1">GKL-01</strain>
    </source>
</reference>
<dbReference type="KEGG" id="tdu:QJT80_08090"/>
<name>A0AA95H7G5_9GAMM</name>
<dbReference type="Proteomes" id="UP001300672">
    <property type="component" value="Chromosome"/>
</dbReference>
<evidence type="ECO:0000313" key="1">
    <source>
        <dbReference type="EMBL" id="WGZ89471.1"/>
    </source>
</evidence>
<reference evidence="1" key="2">
    <citation type="submission" date="2023-04" db="EMBL/GenBank/DDBJ databases">
        <authorList>
            <person name="Beletskiy A.V."/>
            <person name="Mardanov A.V."/>
            <person name="Ravin N.V."/>
        </authorList>
    </citation>
    <scope>NUCLEOTIDE SEQUENCE</scope>
    <source>
        <strain evidence="1">GKL-01</strain>
    </source>
</reference>
<proteinExistence type="predicted"/>
<sequence>MHLQFKDKDPQVIFERVRDHVFPFIKILGNQQKSKFAKHMKDAIFMISRGYSESSYETVDYDAPAVIWSRIKALQTSTGERIQELEGTL</sequence>
<gene>
    <name evidence="1" type="ORF">QJT80_08090</name>
</gene>
<dbReference type="EMBL" id="CP124755">
    <property type="protein sequence ID" value="WGZ89471.1"/>
    <property type="molecule type" value="Genomic_DNA"/>
</dbReference>
<protein>
    <submittedName>
        <fullName evidence="1">Uncharacterized protein</fullName>
    </submittedName>
</protein>